<proteinExistence type="predicted"/>
<name>A0A342RZ67_9FLOR</name>
<dbReference type="CDD" id="cd03499">
    <property type="entry name" value="SQR_TypeC_SdhC"/>
    <property type="match status" value="1"/>
</dbReference>
<evidence type="ECO:0000256" key="2">
    <source>
        <dbReference type="ARBA" id="ARBA00022617"/>
    </source>
</evidence>
<sequence length="131" mass="15172">MFKFDVLNRPLAPHLLIYVPQVSSLFSIWHRISGVVLVCLLASFLLTIKSISSLDPTQLYFPTAILLKSQWLINYVYLFSLTIFLYHSLNGIRHMVWDLTFLMNARNLFKSSSTLIFLVLLVLFSNLFSLQ</sequence>
<keyword evidence="7 9" id="KW-0472">Membrane</keyword>
<evidence type="ECO:0000256" key="5">
    <source>
        <dbReference type="ARBA" id="ARBA00022989"/>
    </source>
</evidence>
<dbReference type="InterPro" id="IPR018495">
    <property type="entry name" value="Succ_DH_cyt_bsu_CS"/>
</dbReference>
<evidence type="ECO:0000256" key="6">
    <source>
        <dbReference type="ARBA" id="ARBA00023004"/>
    </source>
</evidence>
<reference evidence="10" key="1">
    <citation type="journal article" date="2016" name="Mitochondrial DNA Part B Resour">
        <title>Organellar genome analysis of the heteromorphic red alga Mastocarpus papillatus (Phyllophoraceae, Rhodophyta).</title>
        <authorList>
            <person name="Hughey J.R."/>
            <person name="Mumford T.F."/>
            <person name="Navarrete-Fernandez T.M."/>
            <person name="Huber S.R."/>
            <person name="Freese J.M."/>
            <person name="Murray E.M.C."/>
            <person name="Sissini M.N."/>
            <person name="Gentilhomme A."/>
        </authorList>
    </citation>
    <scope>NUCLEOTIDE SEQUENCE</scope>
</reference>
<keyword evidence="10" id="KW-0496">Mitochondrion</keyword>
<dbReference type="PROSITE" id="PS01000">
    <property type="entry name" value="SDH_CYT_1"/>
    <property type="match status" value="1"/>
</dbReference>
<gene>
    <name evidence="10" type="primary">sdh3</name>
</gene>
<feature type="transmembrane region" description="Helical" evidence="9">
    <location>
        <begin position="72"/>
        <end position="89"/>
    </location>
</feature>
<dbReference type="GO" id="GO:0009055">
    <property type="term" value="F:electron transfer activity"/>
    <property type="evidence" value="ECO:0007669"/>
    <property type="project" value="InterPro"/>
</dbReference>
<dbReference type="RefSeq" id="YP_009295529.1">
    <property type="nucleotide sequence ID" value="NC_031166.1"/>
</dbReference>
<feature type="transmembrane region" description="Helical" evidence="9">
    <location>
        <begin position="109"/>
        <end position="128"/>
    </location>
</feature>
<dbReference type="PANTHER" id="PTHR10978:SF18">
    <property type="entry name" value="SUCCINATE DEHYDROGENASE SUBUNIT 3-1, MITOCHONDRIAL"/>
    <property type="match status" value="1"/>
</dbReference>
<protein>
    <submittedName>
        <fullName evidence="10">Succinate:cytochrome c oxidoreductase subunit 3</fullName>
    </submittedName>
</protein>
<dbReference type="Pfam" id="PF01127">
    <property type="entry name" value="Sdh_cyt"/>
    <property type="match status" value="1"/>
</dbReference>
<evidence type="ECO:0000256" key="1">
    <source>
        <dbReference type="ARBA" id="ARBA00004141"/>
    </source>
</evidence>
<dbReference type="GO" id="GO:0005739">
    <property type="term" value="C:mitochondrion"/>
    <property type="evidence" value="ECO:0007669"/>
    <property type="project" value="GOC"/>
</dbReference>
<dbReference type="InterPro" id="IPR014314">
    <property type="entry name" value="Succ_DH_cytb556"/>
</dbReference>
<dbReference type="Gene3D" id="1.20.1300.10">
    <property type="entry name" value="Fumarate reductase/succinate dehydrogenase, transmembrane subunit"/>
    <property type="match status" value="1"/>
</dbReference>
<comment type="cofactor">
    <cofactor evidence="8">
        <name>heme</name>
        <dbReference type="ChEBI" id="CHEBI:30413"/>
    </cofactor>
    <text evidence="8">The heme is bound between the two transmembrane subunits.</text>
</comment>
<accession>A0A342RZ67</accession>
<keyword evidence="5 9" id="KW-1133">Transmembrane helix</keyword>
<dbReference type="GeneID" id="29071950"/>
<dbReference type="InterPro" id="IPR000701">
    <property type="entry name" value="SuccDH_FuR_B_TM-su"/>
</dbReference>
<evidence type="ECO:0000256" key="8">
    <source>
        <dbReference type="PIRSR" id="PIRSR000178-1"/>
    </source>
</evidence>
<dbReference type="InterPro" id="IPR034804">
    <property type="entry name" value="SQR/QFR_C/D"/>
</dbReference>
<comment type="subcellular location">
    <subcellularLocation>
        <location evidence="1">Membrane</location>
        <topology evidence="1">Multi-pass membrane protein</topology>
    </subcellularLocation>
</comment>
<dbReference type="SUPFAM" id="SSF81343">
    <property type="entry name" value="Fumarate reductase respiratory complex transmembrane subunits"/>
    <property type="match status" value="1"/>
</dbReference>
<dbReference type="GO" id="GO:0016020">
    <property type="term" value="C:membrane"/>
    <property type="evidence" value="ECO:0007669"/>
    <property type="project" value="UniProtKB-SubCell"/>
</dbReference>
<evidence type="ECO:0000256" key="4">
    <source>
        <dbReference type="ARBA" id="ARBA00022723"/>
    </source>
</evidence>
<feature type="binding site" description="axial binding residue" evidence="8">
    <location>
        <position position="87"/>
    </location>
    <ligand>
        <name>heme</name>
        <dbReference type="ChEBI" id="CHEBI:30413"/>
        <note>ligand shared with second transmembrane subunit</note>
    </ligand>
    <ligandPart>
        <name>Fe</name>
        <dbReference type="ChEBI" id="CHEBI:18248"/>
    </ligandPart>
</feature>
<geneLocation type="mitochondrion" evidence="10"/>
<dbReference type="GO" id="GO:0046872">
    <property type="term" value="F:metal ion binding"/>
    <property type="evidence" value="ECO:0007669"/>
    <property type="project" value="UniProtKB-KW"/>
</dbReference>
<dbReference type="NCBIfam" id="TIGR02970">
    <property type="entry name" value="succ_dehyd_cytB"/>
    <property type="match status" value="1"/>
</dbReference>
<dbReference type="EMBL" id="KX525587">
    <property type="protein sequence ID" value="AOL58013.1"/>
    <property type="molecule type" value="Genomic_DNA"/>
</dbReference>
<keyword evidence="3 9" id="KW-0812">Transmembrane</keyword>
<organism evidence="10">
    <name type="scientific">Mastocarpus papillatus</name>
    <dbReference type="NCBI Taxonomy" id="31436"/>
    <lineage>
        <taxon>Eukaryota</taxon>
        <taxon>Rhodophyta</taxon>
        <taxon>Florideophyceae</taxon>
        <taxon>Rhodymeniophycidae</taxon>
        <taxon>Gigartinales</taxon>
        <taxon>Phyllophoraceae</taxon>
        <taxon>Mastocarpus</taxon>
    </lineage>
</organism>
<evidence type="ECO:0000256" key="3">
    <source>
        <dbReference type="ARBA" id="ARBA00022692"/>
    </source>
</evidence>
<evidence type="ECO:0000256" key="9">
    <source>
        <dbReference type="SAM" id="Phobius"/>
    </source>
</evidence>
<dbReference type="GO" id="GO:0006121">
    <property type="term" value="P:mitochondrial electron transport, succinate to ubiquinone"/>
    <property type="evidence" value="ECO:0007669"/>
    <property type="project" value="TreeGrafter"/>
</dbReference>
<evidence type="ECO:0000313" key="10">
    <source>
        <dbReference type="EMBL" id="AOL58013.1"/>
    </source>
</evidence>
<evidence type="ECO:0000256" key="7">
    <source>
        <dbReference type="ARBA" id="ARBA00023136"/>
    </source>
</evidence>
<dbReference type="PANTHER" id="PTHR10978">
    <property type="entry name" value="SUCCINATE DEHYDROGENASE CYTOCHROME B560 SUBUNIT"/>
    <property type="match status" value="1"/>
</dbReference>
<dbReference type="AlphaFoldDB" id="A0A342RZ67"/>
<feature type="transmembrane region" description="Helical" evidence="9">
    <location>
        <begin position="28"/>
        <end position="51"/>
    </location>
</feature>
<keyword evidence="4 8" id="KW-0479">Metal-binding</keyword>
<dbReference type="PIRSF" id="PIRSF000178">
    <property type="entry name" value="SDH_cyt_b560"/>
    <property type="match status" value="1"/>
</dbReference>
<keyword evidence="2 8" id="KW-0349">Heme</keyword>
<dbReference type="GO" id="GO:0006099">
    <property type="term" value="P:tricarboxylic acid cycle"/>
    <property type="evidence" value="ECO:0007669"/>
    <property type="project" value="InterPro"/>
</dbReference>
<keyword evidence="6 8" id="KW-0408">Iron</keyword>